<dbReference type="EMBL" id="JBANQN010000006">
    <property type="protein sequence ID" value="KAK6786347.1"/>
    <property type="molecule type" value="Genomic_DNA"/>
</dbReference>
<name>A0AAN8TJF6_SOLBU</name>
<comment type="caution">
    <text evidence="1">The sequence shown here is derived from an EMBL/GenBank/DDBJ whole genome shotgun (WGS) entry which is preliminary data.</text>
</comment>
<organism evidence="1 2">
    <name type="scientific">Solanum bulbocastanum</name>
    <name type="common">Wild potato</name>
    <dbReference type="NCBI Taxonomy" id="147425"/>
    <lineage>
        <taxon>Eukaryota</taxon>
        <taxon>Viridiplantae</taxon>
        <taxon>Streptophyta</taxon>
        <taxon>Embryophyta</taxon>
        <taxon>Tracheophyta</taxon>
        <taxon>Spermatophyta</taxon>
        <taxon>Magnoliopsida</taxon>
        <taxon>eudicotyledons</taxon>
        <taxon>Gunneridae</taxon>
        <taxon>Pentapetalae</taxon>
        <taxon>asterids</taxon>
        <taxon>lamiids</taxon>
        <taxon>Solanales</taxon>
        <taxon>Solanaceae</taxon>
        <taxon>Solanoideae</taxon>
        <taxon>Solaneae</taxon>
        <taxon>Solanum</taxon>
    </lineage>
</organism>
<proteinExistence type="predicted"/>
<sequence length="65" mass="6773">MLLSSIHQDEIAESNGIEGEGSLVRSLFGREATYARLTAITIGTANHGGLAKLSIQGNNPCLGCD</sequence>
<evidence type="ECO:0000313" key="2">
    <source>
        <dbReference type="Proteomes" id="UP001371456"/>
    </source>
</evidence>
<dbReference type="Proteomes" id="UP001371456">
    <property type="component" value="Unassembled WGS sequence"/>
</dbReference>
<reference evidence="1 2" key="1">
    <citation type="submission" date="2024-02" db="EMBL/GenBank/DDBJ databases">
        <title>de novo genome assembly of Solanum bulbocastanum strain 11H21.</title>
        <authorList>
            <person name="Hosaka A.J."/>
        </authorList>
    </citation>
    <scope>NUCLEOTIDE SEQUENCE [LARGE SCALE GENOMIC DNA]</scope>
    <source>
        <tissue evidence="1">Young leaves</tissue>
    </source>
</reference>
<protein>
    <submittedName>
        <fullName evidence="1">Uncharacterized protein</fullName>
    </submittedName>
</protein>
<dbReference type="AlphaFoldDB" id="A0AAN8TJF6"/>
<accession>A0AAN8TJF6</accession>
<evidence type="ECO:0000313" key="1">
    <source>
        <dbReference type="EMBL" id="KAK6786347.1"/>
    </source>
</evidence>
<gene>
    <name evidence="1" type="ORF">RDI58_014872</name>
</gene>
<keyword evidence="2" id="KW-1185">Reference proteome</keyword>